<dbReference type="RefSeq" id="XP_003080202.2">
    <property type="nucleotide sequence ID" value="XM_003080154.2"/>
</dbReference>
<comment type="caution">
    <text evidence="5">The sequence shown here is derived from an EMBL/GenBank/DDBJ whole genome shotgun (WGS) entry which is preliminary data.</text>
</comment>
<feature type="domain" description="PAS" evidence="4">
    <location>
        <begin position="63"/>
        <end position="110"/>
    </location>
</feature>
<reference evidence="5 6" key="2">
    <citation type="journal article" date="2014" name="BMC Genomics">
        <title>An improved genome of the model marine alga Ostreococcus tauri unfolds by assessing Illumina de novo assemblies.</title>
        <authorList>
            <person name="Blanc-Mathieu R."/>
            <person name="Verhelst B."/>
            <person name="Derelle E."/>
            <person name="Rombauts S."/>
            <person name="Bouget F.Y."/>
            <person name="Carre I."/>
            <person name="Chateau A."/>
            <person name="Eyre-Walker A."/>
            <person name="Grimsley N."/>
            <person name="Moreau H."/>
            <person name="Piegu B."/>
            <person name="Rivals E."/>
            <person name="Schackwitz W."/>
            <person name="Van de Peer Y."/>
            <person name="Piganeau G."/>
        </authorList>
    </citation>
    <scope>NUCLEOTIDE SEQUENCE [LARGE SCALE GENOMIC DNA]</scope>
    <source>
        <strain evidence="6">OTTH 0595 / CCAP 157/2 / RCC745</strain>
    </source>
</reference>
<keyword evidence="3" id="KW-0732">Signal</keyword>
<dbReference type="InParanoid" id="A0A090M2Z7"/>
<evidence type="ECO:0000313" key="6">
    <source>
        <dbReference type="Proteomes" id="UP000009170"/>
    </source>
</evidence>
<keyword evidence="1" id="KW-0157">Chromophore</keyword>
<dbReference type="InterPro" id="IPR000014">
    <property type="entry name" value="PAS"/>
</dbReference>
<proteinExistence type="predicted"/>
<evidence type="ECO:0000259" key="4">
    <source>
        <dbReference type="Pfam" id="PF13188"/>
    </source>
</evidence>
<dbReference type="OrthoDB" id="10581441at2759"/>
<keyword evidence="6" id="KW-1185">Reference proteome</keyword>
<keyword evidence="2" id="KW-0716">Sensory transduction</keyword>
<dbReference type="GeneID" id="9836851"/>
<organism evidence="5 6">
    <name type="scientific">Ostreococcus tauri</name>
    <name type="common">Marine green alga</name>
    <dbReference type="NCBI Taxonomy" id="70448"/>
    <lineage>
        <taxon>Eukaryota</taxon>
        <taxon>Viridiplantae</taxon>
        <taxon>Chlorophyta</taxon>
        <taxon>Mamiellophyceae</taxon>
        <taxon>Mamiellales</taxon>
        <taxon>Bathycoccaceae</taxon>
        <taxon>Ostreococcus</taxon>
    </lineage>
</organism>
<protein>
    <submittedName>
        <fullName evidence="5">PAS domain</fullName>
    </submittedName>
</protein>
<dbReference type="Gene3D" id="3.30.450.20">
    <property type="entry name" value="PAS domain"/>
    <property type="match status" value="1"/>
</dbReference>
<sequence>MKWRRTTALITALIASTRCIETYAASSSRRLLVDGEFESIGNPPMPVQMPVPMPARDFSTLGRAVTKHLPAPFWTKDAEGRYTGVNDYFTRVFGFDVAGAVIGKTDEELVEAATVDLLIDEFDGVLPNETFKSIWGRLRDNDIIVQESGEPTRFLERIFLRDEKRVIPVNAIKAPYMGGTVGIAVFGHLDEGGITLDLVRDDDEMSIGTSDDTDAEAVRIESLGRAAVQGGAFLLWTKDANGRYTALNDFYLDYVGADDESDVLGKTDLDIVAVAAPDGIDDYEGLLPGETSTSIANSWSEDDLRVIESNETLRVIERDFNDGRVFDVISIKAPFAGGTVGVAIPVYASDASDVVNAVDVDA</sequence>
<dbReference type="KEGG" id="ota:OT_ostta07g01080"/>
<dbReference type="SUPFAM" id="SSF55785">
    <property type="entry name" value="PYP-like sensor domain (PAS domain)"/>
    <property type="match status" value="2"/>
</dbReference>
<dbReference type="STRING" id="70448.A0A090M2Z7"/>
<evidence type="ECO:0000256" key="1">
    <source>
        <dbReference type="ARBA" id="ARBA00022543"/>
    </source>
</evidence>
<keyword evidence="1" id="KW-0675">Receptor</keyword>
<reference evidence="6" key="1">
    <citation type="journal article" date="2006" name="Proc. Natl. Acad. Sci. U.S.A.">
        <title>Genome analysis of the smallest free-living eukaryote Ostreococcus tauri unveils many unique features.</title>
        <authorList>
            <person name="Derelle E."/>
            <person name="Ferraz C."/>
            <person name="Rombauts S."/>
            <person name="Rouze P."/>
            <person name="Worden A.Z."/>
            <person name="Robbens S."/>
            <person name="Partensky F."/>
            <person name="Degroeve S."/>
            <person name="Echeynie S."/>
            <person name="Cooke R."/>
            <person name="Saeys Y."/>
            <person name="Wuyts J."/>
            <person name="Jabbari K."/>
            <person name="Bowler C."/>
            <person name="Panaud O."/>
            <person name="Piegu B."/>
            <person name="Ball S.G."/>
            <person name="Ral J.-P."/>
            <person name="Bouget F.-Y."/>
            <person name="Piganeau G."/>
            <person name="De Baets B."/>
            <person name="Picard A."/>
            <person name="Delseny M."/>
            <person name="Demaille J."/>
            <person name="Van de Peer Y."/>
            <person name="Moreau H."/>
        </authorList>
    </citation>
    <scope>NUCLEOTIDE SEQUENCE [LARGE SCALE GENOMIC DNA]</scope>
    <source>
        <strain evidence="6">OTTH 0595 / CCAP 157/2 / RCC745</strain>
    </source>
</reference>
<evidence type="ECO:0000256" key="3">
    <source>
        <dbReference type="SAM" id="SignalP"/>
    </source>
</evidence>
<evidence type="ECO:0000313" key="5">
    <source>
        <dbReference type="EMBL" id="CEF98615.1"/>
    </source>
</evidence>
<feature type="signal peptide" evidence="3">
    <location>
        <begin position="1"/>
        <end position="19"/>
    </location>
</feature>
<dbReference type="Proteomes" id="UP000009170">
    <property type="component" value="Unassembled WGS sequence"/>
</dbReference>
<feature type="chain" id="PRO_5001860175" evidence="3">
    <location>
        <begin position="20"/>
        <end position="362"/>
    </location>
</feature>
<gene>
    <name evidence="5" type="ORF">OT_ostta07g01080</name>
</gene>
<dbReference type="InterPro" id="IPR035965">
    <property type="entry name" value="PAS-like_dom_sf"/>
</dbReference>
<name>A0A090M2Z7_OSTTA</name>
<dbReference type="Pfam" id="PF13188">
    <property type="entry name" value="PAS_8"/>
    <property type="match status" value="1"/>
</dbReference>
<evidence type="ECO:0000256" key="2">
    <source>
        <dbReference type="ARBA" id="ARBA00022606"/>
    </source>
</evidence>
<accession>A0A090M2Z7</accession>
<dbReference type="GO" id="GO:0009881">
    <property type="term" value="F:photoreceptor activity"/>
    <property type="evidence" value="ECO:0007669"/>
    <property type="project" value="UniProtKB-KW"/>
</dbReference>
<dbReference type="EMBL" id="CAID01000007">
    <property type="protein sequence ID" value="CEF98615.1"/>
    <property type="molecule type" value="Genomic_DNA"/>
</dbReference>
<dbReference type="AlphaFoldDB" id="A0A090M2Z7"/>
<keyword evidence="1" id="KW-0600">Photoreceptor protein</keyword>